<keyword evidence="3" id="KW-1185">Reference proteome</keyword>
<accession>A0A285U9R3</accession>
<name>A0A285U9R3_9BACL</name>
<reference evidence="3" key="1">
    <citation type="submission" date="2017-08" db="EMBL/GenBank/DDBJ databases">
        <authorList>
            <person name="Varghese N."/>
            <person name="Submissions S."/>
        </authorList>
    </citation>
    <scope>NUCLEOTIDE SEQUENCE [LARGE SCALE GENOMIC DNA]</scope>
    <source>
        <strain evidence="3">JC23</strain>
    </source>
</reference>
<keyword evidence="1" id="KW-1133">Transmembrane helix</keyword>
<feature type="transmembrane region" description="Helical" evidence="1">
    <location>
        <begin position="5"/>
        <end position="23"/>
    </location>
</feature>
<evidence type="ECO:0000256" key="1">
    <source>
        <dbReference type="SAM" id="Phobius"/>
    </source>
</evidence>
<organism evidence="2 3">
    <name type="scientific">Ureibacillus acetophenoni</name>
    <dbReference type="NCBI Taxonomy" id="614649"/>
    <lineage>
        <taxon>Bacteria</taxon>
        <taxon>Bacillati</taxon>
        <taxon>Bacillota</taxon>
        <taxon>Bacilli</taxon>
        <taxon>Bacillales</taxon>
        <taxon>Caryophanaceae</taxon>
        <taxon>Ureibacillus</taxon>
    </lineage>
</organism>
<keyword evidence="1" id="KW-0472">Membrane</keyword>
<dbReference type="Proteomes" id="UP000219252">
    <property type="component" value="Unassembled WGS sequence"/>
</dbReference>
<proteinExistence type="predicted"/>
<dbReference type="RefSeq" id="WP_097148774.1">
    <property type="nucleotide sequence ID" value="NZ_OBQC01000003.1"/>
</dbReference>
<evidence type="ECO:0000313" key="3">
    <source>
        <dbReference type="Proteomes" id="UP000219252"/>
    </source>
</evidence>
<keyword evidence="1" id="KW-0812">Transmembrane</keyword>
<gene>
    <name evidence="2" type="ORF">SAMN05877842_103130</name>
</gene>
<protein>
    <submittedName>
        <fullName evidence="2">Uncharacterized protein</fullName>
    </submittedName>
</protein>
<dbReference type="EMBL" id="OBQC01000003">
    <property type="protein sequence ID" value="SOC37296.1"/>
    <property type="molecule type" value="Genomic_DNA"/>
</dbReference>
<feature type="transmembrane region" description="Helical" evidence="1">
    <location>
        <begin position="29"/>
        <end position="50"/>
    </location>
</feature>
<dbReference type="AlphaFoldDB" id="A0A285U9R3"/>
<sequence length="59" mass="6687">MRFKYVTGILAIIVGLIFFGFNYDPLGTIGNVVIHVIGIVFIIKGLNILFHKERQPIEK</sequence>
<evidence type="ECO:0000313" key="2">
    <source>
        <dbReference type="EMBL" id="SOC37296.1"/>
    </source>
</evidence>